<protein>
    <submittedName>
        <fullName evidence="1">Uncharacterized protein</fullName>
    </submittedName>
</protein>
<reference evidence="2 4" key="3">
    <citation type="submission" date="2017-07" db="EMBL/GenBank/DDBJ databases">
        <title>Prevalence of linear plasmids in Cutibacterium (Propionibacterium) acnes isolates obtained from prostatic tissue.</title>
        <authorList>
            <person name="Davidsson S."/>
            <person name="Carlsson J."/>
            <person name="Molling P."/>
            <person name="Andren O."/>
            <person name="Andersson S.-O."/>
            <person name="Brzuszkiewicz E."/>
            <person name="Poehlein A."/>
            <person name="Al-Zeer M."/>
            <person name="Brinkmann V."/>
            <person name="Scavenius C."/>
            <person name="Nazipi S."/>
            <person name="Soderquist B."/>
            <person name="Bruggemann H."/>
        </authorList>
    </citation>
    <scope>NUCLEOTIDE SEQUENCE [LARGE SCALE GENOMIC DNA]</scope>
    <source>
        <strain evidence="2 4">DSM 753</strain>
    </source>
</reference>
<dbReference type="HOGENOM" id="CLU_361975_0_0_9"/>
<dbReference type="Proteomes" id="UP000220611">
    <property type="component" value="Unassembled WGS sequence"/>
</dbReference>
<organism evidence="1 3">
    <name type="scientific">[Clostridium] leptum DSM 753</name>
    <dbReference type="NCBI Taxonomy" id="428125"/>
    <lineage>
        <taxon>Bacteria</taxon>
        <taxon>Bacillati</taxon>
        <taxon>Bacillota</taxon>
        <taxon>Clostridia</taxon>
        <taxon>Eubacteriales</taxon>
        <taxon>Oscillospiraceae</taxon>
        <taxon>Oscillospiraceae incertae sedis</taxon>
    </lineage>
</organism>
<evidence type="ECO:0000313" key="2">
    <source>
        <dbReference type="EMBL" id="PEQ24814.1"/>
    </source>
</evidence>
<comment type="caution">
    <text evidence="1">The sequence shown here is derived from an EMBL/GenBank/DDBJ whole genome shotgun (WGS) entry which is preliminary data.</text>
</comment>
<reference evidence="1 3" key="2">
    <citation type="submission" date="2007-08" db="EMBL/GenBank/DDBJ databases">
        <authorList>
            <person name="Fulton L."/>
            <person name="Clifton S."/>
            <person name="Fulton B."/>
            <person name="Xu J."/>
            <person name="Minx P."/>
            <person name="Pepin K.H."/>
            <person name="Johnson M."/>
            <person name="Thiruvilangam P."/>
            <person name="Bhonagiri V."/>
            <person name="Nash W.E."/>
            <person name="Wang C."/>
            <person name="Mardis E.R."/>
            <person name="Wilson R.K."/>
        </authorList>
    </citation>
    <scope>NUCLEOTIDE SEQUENCE [LARGE SCALE GENOMIC DNA]</scope>
    <source>
        <strain evidence="1 3">DSM 753</strain>
    </source>
</reference>
<dbReference type="AlphaFoldDB" id="A7VU95"/>
<keyword evidence="4" id="KW-1185">Reference proteome</keyword>
<evidence type="ECO:0000313" key="1">
    <source>
        <dbReference type="EMBL" id="EDO60545.1"/>
    </source>
</evidence>
<name>A7VU95_9FIRM</name>
<accession>A7VU95</accession>
<dbReference type="OrthoDB" id="2087371at2"/>
<gene>
    <name evidence="2" type="ORF">CH238_07600</name>
    <name evidence="1" type="ORF">CLOLEP_02141</name>
</gene>
<dbReference type="EMBL" id="NOXF01000004">
    <property type="protein sequence ID" value="PEQ24814.1"/>
    <property type="molecule type" value="Genomic_DNA"/>
</dbReference>
<evidence type="ECO:0000313" key="3">
    <source>
        <dbReference type="Proteomes" id="UP000003490"/>
    </source>
</evidence>
<reference evidence="1 3" key="1">
    <citation type="submission" date="2007-08" db="EMBL/GenBank/DDBJ databases">
        <title>Draft genome sequence of Clostridium leptum (DSM 753).</title>
        <authorList>
            <person name="Sudarsanam P."/>
            <person name="Ley R."/>
            <person name="Guruge J."/>
            <person name="Turnbaugh P.J."/>
            <person name="Mahowald M."/>
            <person name="Liep D."/>
            <person name="Gordon J."/>
        </authorList>
    </citation>
    <scope>NUCLEOTIDE SEQUENCE [LARGE SCALE GENOMIC DNA]</scope>
    <source>
        <strain evidence="1 3">DSM 753</strain>
    </source>
</reference>
<proteinExistence type="predicted"/>
<evidence type="ECO:0000313" key="4">
    <source>
        <dbReference type="Proteomes" id="UP000220611"/>
    </source>
</evidence>
<dbReference type="SUPFAM" id="SSF48208">
    <property type="entry name" value="Six-hairpin glycosidases"/>
    <property type="match status" value="2"/>
</dbReference>
<dbReference type="EMBL" id="ABCB02000019">
    <property type="protein sequence ID" value="EDO60545.1"/>
    <property type="molecule type" value="Genomic_DNA"/>
</dbReference>
<dbReference type="GO" id="GO:0005975">
    <property type="term" value="P:carbohydrate metabolic process"/>
    <property type="evidence" value="ECO:0007669"/>
    <property type="project" value="InterPro"/>
</dbReference>
<dbReference type="Gene3D" id="1.50.10.20">
    <property type="match status" value="1"/>
</dbReference>
<dbReference type="eggNOG" id="ENOG502Z988">
    <property type="taxonomic scope" value="Bacteria"/>
</dbReference>
<sequence length="772" mass="88023">MNEINGGSFRVSWKEDGVYQETLYLLDEEEIPVLRSCPYASVFSDSRMYYPYLQEGTKLVSAAVTNQAAEIRLEHPDYTVTRRISFPESGEGVNFQVCCTAKKELFCRSLEDKWSFLVPRKKDEGPLNGPLDFVWSQRIKSFPSTFVSHYNFRSPIVMMQQDELFAGLVPALEKVTAQFLEETPLGMDLDVTRESYPWMSYGMIVGDRLSPDLPCMPGHSQIVRTVSGEQGCRRLLAGESISYSYTLLLSRQEPRQGYRSAVRYLWKRYGENGVNLAENLNDNPRYPENRTLEAWRKSIWAEKAEEDYFSLEKEGVTVGGLTGRRQGEWFSRTDTKKDVWFGCWLQELVTGYGLALYGRRSGQEIWKKRAQEMLNYILKAPRTKGMFPVICYVEKDGSENWQNDDGWAGYQREFHTMPMSWTAWLMLRWGKELCPERQKEILDFCRPYADFLQKAQNPNGCIPSWFSPDGIPSRAQFRDFNAETASSALFLLEYGDMVQDAAALACGRRALSFVTDQVLPRNRWYDFETFLSCSKKSFGFYDSITAQYPQCNLSAIHAAAAYLVHYRITQRPEDLEQAEAVLDYLLLTQQLWNHPLMHIKAFGGFTVQNTDHEWSDVREGICAVILYHYYLATGRTEYLERSIAAARSGFEVLPFENWAHCGYEGLQYDSSLLWGGGVVMAAAEYLNDRLGTMAIDADAIKGFGVDNCVVTGVTLSGGVLSVTADLSRHPQGSPLTMSLFDVGKRVRRVILNGEEIAAGPWQTFPEKLSFQN</sequence>
<dbReference type="InterPro" id="IPR008928">
    <property type="entry name" value="6-hairpin_glycosidase_sf"/>
</dbReference>
<dbReference type="Proteomes" id="UP000003490">
    <property type="component" value="Unassembled WGS sequence"/>
</dbReference>